<feature type="domain" description="Peptidase S9 prolyl oligopeptidase catalytic" evidence="11">
    <location>
        <begin position="640"/>
        <end position="846"/>
    </location>
</feature>
<feature type="compositionally biased region" description="Polar residues" evidence="10">
    <location>
        <begin position="1688"/>
        <end position="1702"/>
    </location>
</feature>
<dbReference type="InterPro" id="IPR036882">
    <property type="entry name" value="Alba-like_dom_sf"/>
</dbReference>
<evidence type="ECO:0000259" key="11">
    <source>
        <dbReference type="Pfam" id="PF00326"/>
    </source>
</evidence>
<dbReference type="InterPro" id="IPR036322">
    <property type="entry name" value="WD40_repeat_dom_sf"/>
</dbReference>
<dbReference type="Pfam" id="PF00326">
    <property type="entry name" value="Peptidase_S9"/>
    <property type="match status" value="1"/>
</dbReference>
<dbReference type="WBParaSite" id="MBELARI_LOCUS16642">
    <property type="protein sequence ID" value="MBELARI_LOCUS16642"/>
    <property type="gene ID" value="MBELARI_LOCUS16642"/>
</dbReference>
<dbReference type="PANTHER" id="PTHR13923">
    <property type="entry name" value="SEC31-RELATED PROTEIN"/>
    <property type="match status" value="1"/>
</dbReference>
<dbReference type="PROSITE" id="PS50082">
    <property type="entry name" value="WD_REPEATS_2"/>
    <property type="match status" value="1"/>
</dbReference>
<evidence type="ECO:0000256" key="4">
    <source>
        <dbReference type="ARBA" id="ARBA00022574"/>
    </source>
</evidence>
<dbReference type="PANTHER" id="PTHR13923:SF11">
    <property type="entry name" value="SECRETORY 31, ISOFORM D"/>
    <property type="match status" value="1"/>
</dbReference>
<dbReference type="InterPro" id="IPR040251">
    <property type="entry name" value="SEC31-like"/>
</dbReference>
<evidence type="ECO:0000256" key="9">
    <source>
        <dbReference type="PROSITE-ProRule" id="PRU00221"/>
    </source>
</evidence>
<accession>A0AAF3ERB2</accession>
<reference evidence="14" key="1">
    <citation type="submission" date="2024-02" db="UniProtKB">
        <authorList>
            <consortium name="WormBaseParasite"/>
        </authorList>
    </citation>
    <scope>IDENTIFICATION</scope>
</reference>
<evidence type="ECO:0000313" key="14">
    <source>
        <dbReference type="WBParaSite" id="MBELARI_LOCUS16642"/>
    </source>
</evidence>
<comment type="subcellular location">
    <subcellularLocation>
        <location evidence="1">Endoplasmic reticulum</location>
    </subcellularLocation>
</comment>
<dbReference type="SUPFAM" id="SSF50978">
    <property type="entry name" value="WD40 repeat-like"/>
    <property type="match status" value="1"/>
</dbReference>
<evidence type="ECO:0000256" key="2">
    <source>
        <dbReference type="ARBA" id="ARBA00009358"/>
    </source>
</evidence>
<keyword evidence="8" id="KW-0653">Protein transport</keyword>
<dbReference type="Gene3D" id="2.130.10.10">
    <property type="entry name" value="YVTN repeat-like/Quinoprotein amine dehydrogenase"/>
    <property type="match status" value="1"/>
</dbReference>
<dbReference type="GO" id="GO:0005198">
    <property type="term" value="F:structural molecule activity"/>
    <property type="evidence" value="ECO:0007669"/>
    <property type="project" value="TreeGrafter"/>
</dbReference>
<dbReference type="Proteomes" id="UP000887575">
    <property type="component" value="Unassembled WGS sequence"/>
</dbReference>
<evidence type="ECO:0000256" key="5">
    <source>
        <dbReference type="ARBA" id="ARBA00022737"/>
    </source>
</evidence>
<keyword evidence="13" id="KW-1185">Reference proteome</keyword>
<keyword evidence="5" id="KW-0677">Repeat</keyword>
<name>A0AAF3ERB2_9BILA</name>
<dbReference type="Gene3D" id="2.120.10.30">
    <property type="entry name" value="TolB, C-terminal domain"/>
    <property type="match status" value="1"/>
</dbReference>
<feature type="compositionally biased region" description="Polar residues" evidence="10">
    <location>
        <begin position="152"/>
        <end position="168"/>
    </location>
</feature>
<dbReference type="GO" id="GO:0070971">
    <property type="term" value="C:endoplasmic reticulum exit site"/>
    <property type="evidence" value="ECO:0007669"/>
    <property type="project" value="TreeGrafter"/>
</dbReference>
<organism evidence="13 14">
    <name type="scientific">Mesorhabditis belari</name>
    <dbReference type="NCBI Taxonomy" id="2138241"/>
    <lineage>
        <taxon>Eukaryota</taxon>
        <taxon>Metazoa</taxon>
        <taxon>Ecdysozoa</taxon>
        <taxon>Nematoda</taxon>
        <taxon>Chromadorea</taxon>
        <taxon>Rhabditida</taxon>
        <taxon>Rhabditina</taxon>
        <taxon>Rhabditomorpha</taxon>
        <taxon>Rhabditoidea</taxon>
        <taxon>Rhabditidae</taxon>
        <taxon>Mesorhabditinae</taxon>
        <taxon>Mesorhabditis</taxon>
    </lineage>
</organism>
<dbReference type="InterPro" id="IPR002775">
    <property type="entry name" value="DNA/RNA-bd_Alba-like"/>
</dbReference>
<dbReference type="Gene3D" id="3.40.50.1820">
    <property type="entry name" value="alpha/beta hydrolase"/>
    <property type="match status" value="1"/>
</dbReference>
<evidence type="ECO:0000313" key="13">
    <source>
        <dbReference type="Proteomes" id="UP000887575"/>
    </source>
</evidence>
<dbReference type="SMART" id="SM00320">
    <property type="entry name" value="WD40"/>
    <property type="match status" value="2"/>
</dbReference>
<dbReference type="SUPFAM" id="SSF53474">
    <property type="entry name" value="alpha/beta-Hydrolases"/>
    <property type="match status" value="1"/>
</dbReference>
<dbReference type="Gene3D" id="1.25.40.1030">
    <property type="match status" value="1"/>
</dbReference>
<proteinExistence type="inferred from homology"/>
<dbReference type="Pfam" id="PF00400">
    <property type="entry name" value="WD40"/>
    <property type="match status" value="1"/>
</dbReference>
<dbReference type="GO" id="GO:0003676">
    <property type="term" value="F:nucleic acid binding"/>
    <property type="evidence" value="ECO:0007669"/>
    <property type="project" value="InterPro"/>
</dbReference>
<protein>
    <recommendedName>
        <fullName evidence="15">Acylaminoacyl-peptidase</fullName>
    </recommendedName>
</protein>
<dbReference type="GO" id="GO:0006508">
    <property type="term" value="P:proteolysis"/>
    <property type="evidence" value="ECO:0007669"/>
    <property type="project" value="InterPro"/>
</dbReference>
<evidence type="ECO:0000256" key="8">
    <source>
        <dbReference type="ARBA" id="ARBA00022927"/>
    </source>
</evidence>
<dbReference type="GO" id="GO:0090110">
    <property type="term" value="P:COPII-coated vesicle cargo loading"/>
    <property type="evidence" value="ECO:0007669"/>
    <property type="project" value="TreeGrafter"/>
</dbReference>
<dbReference type="InterPro" id="IPR011042">
    <property type="entry name" value="6-blade_b-propeller_TolB-like"/>
</dbReference>
<feature type="region of interest" description="Disordered" evidence="10">
    <location>
        <begin position="1688"/>
        <end position="1736"/>
    </location>
</feature>
<dbReference type="SUPFAM" id="SSF82704">
    <property type="entry name" value="AlbA-like"/>
    <property type="match status" value="1"/>
</dbReference>
<feature type="compositionally biased region" description="Basic and acidic residues" evidence="10">
    <location>
        <begin position="175"/>
        <end position="205"/>
    </location>
</feature>
<feature type="repeat" description="WD" evidence="9">
    <location>
        <begin position="971"/>
        <end position="1012"/>
    </location>
</feature>
<dbReference type="GO" id="GO:0030127">
    <property type="term" value="C:COPII vesicle coat"/>
    <property type="evidence" value="ECO:0007669"/>
    <property type="project" value="TreeGrafter"/>
</dbReference>
<sequence length="1913" mass="213374">MENYVPDEGEQEIEANSPFPSPFDDVASMKVMDVKKNTKFGNIIDYVIKYFQDENNRFVMFKGVGDGADKCISCVEVLKKRYKDPFYQWNSVNYGRKIVYWNPVVDGLDRLRVTIDTPVMFILVSKDPFPDDLRCLSMQTSVDRRCPFAESQGENRSSRGPSSSQNTPKKPLKKANTDKWKRPDKKTPAGRRQLEVESDERARSVCDRTPQTMRTIAEYGSWNSTITPDIFSKGNATKITDLRANDKNILWVEQNLETGHGDLWWIEMGNEGKIGNMKRLAEGYSAGTSVHEYGGGALSINRNDGSPIISTPDGIFWIKEFNEIKKVIDGKQNSIRFSDMDSFGDFIVTVVENHLNPGNPKNFIAMNRLDGNGEMKNVAEGADFYAAPRISKDGKFLTWMQWNHNNMPWDETSIFVAEITSDGFVQNKREILSGVGKNINYMQPSWSDDGKLYVLSDKTNYWNLYEVNGWKNGESSDLKTVYSINKEIGGPLWKLGEQHYSVRSGVILFTVGNQLKVKIKEEISEIVLPDYNVFSQLLVINKYLMFCLAQGSKRSSTLLKISFDGTKYIGEAIRESRSAKEIDSYPISIPRIVSYQNEGEIISGWFFPPKNDNYEAPTESLPPAIILGHEGPTEQAYNVLDFNQQFFTSRGFAIFFINHRGSTGFGSDFRKKLYGNWGIFDRDDIIAGAHALIDQKLVDPKRVAIMGASAGGYLLLSSILKSEIFVAAVSNYGVADLESLTKDTHKFELHYVEQLVAKYPDEIQIYKERSPIEHLERLHTPIAFFHGIDDRVVPKEHSIRIHEILKQKGIPTAIKLFPGEVHGFAGSKAIRESIEGAYYFLCRVMNIQPSIVSNLEIFNLAGVFTWTPSTLQSTPGLIVADFAQHFDPLAAPEKQRLDWFSVDLFNGPSTTIQPKRSVDVPFRANSLSWCGAASEARPYGILVIGGEGGALHFIDPTALIQHSRLETIASRKDHQGHVLATDISKDNKWAMSGGGTGQLLLWDLNNLSQPFSPGQPSCPDQVKYISWNGQMESIVASLSSHRASIWDLRKNGAPVVDLAEIGGGCDWAQLSWSPADAMTLWTASQADANPILCKWDLRYPTSPVKDHKVHGKGITCIDWNLEDSRFLLTASRDHQILLSDPESGDSHGRIGAEASDWARSMAWCPSEPDLVAVQYFQHPIQISHLQGFQALAEQDEQNLQHLGVDLSSIPTWVSRSPVGSKYGLGCRSASYLRKWDATSNQWKYEVEIKKIEPDPQILQKEQEFQRAIDFQQLAGFCEDKAHAESERDMQTLWLFLTAASSGQSRKEYLRLLGFGPMDEIPLNSVAKTTTSMENMDIRGRSVLSAHSGDSEAELAELAGDQLPLDLSAIDHSTWSTVGHLISGDDEKVLNHLLEKKDFTTALLLYRDEPMLLRKVVNHYFQENLSASSRLLALLATHKYEPLVNHAQSAPESWRYVVGSVLSRESDRSKMVKALKVLADRWRHEKSTSFVQSALCAVISGDPDGLLGSLESKNLEERITAVRVLTRALHVRCSDPKWETFVGTQCGRLIDVGCLEAAMKLLSEADLTLPGLIYLRDALKKTLGGVQQQVYGAQHYGNDNNLTAIGRRQSVPYPQQQANVYAPTSNLLPPLPTAPPSMTQQPNYGSSIYGASSNYATMPTPPVTNQPYGNPNLMMSQPQFALPHNQLMAQRSYSQSGQPSLQPTEAGPPRLSEAHGWNDPPPLPSKSNQPRPPSVMQVQWKPAEGTAPGPMMGKLPPISTVNQMPYGQGISPGYSPAMAAVASYGQPSQQSPYQELKLTLTPEDQGLVDRIVQIADGVLAMNRSSAVVSRVEELKKRLNKDLTERLAYRKLGDTTKNLLHHCGESALRGDFHAAQQITHQMVTTGQDFVEVSAFLPPLKSLLSQAAQAFQQNYR</sequence>
<feature type="region of interest" description="Disordered" evidence="10">
    <location>
        <begin position="146"/>
        <end position="205"/>
    </location>
</feature>
<keyword evidence="6" id="KW-0256">Endoplasmic reticulum</keyword>
<dbReference type="GO" id="GO:0007029">
    <property type="term" value="P:endoplasmic reticulum organization"/>
    <property type="evidence" value="ECO:0007669"/>
    <property type="project" value="TreeGrafter"/>
</dbReference>
<evidence type="ECO:0008006" key="15">
    <source>
        <dbReference type="Google" id="ProtNLM"/>
    </source>
</evidence>
<evidence type="ECO:0000256" key="6">
    <source>
        <dbReference type="ARBA" id="ARBA00022824"/>
    </source>
</evidence>
<dbReference type="InterPro" id="IPR001375">
    <property type="entry name" value="Peptidase_S9_cat"/>
</dbReference>
<comment type="similarity">
    <text evidence="2">Belongs to the WD repeat SEC31 family.</text>
</comment>
<dbReference type="Pfam" id="PF01918">
    <property type="entry name" value="Alba"/>
    <property type="match status" value="1"/>
</dbReference>
<feature type="domain" description="DNA/RNA-binding protein Alba-like" evidence="12">
    <location>
        <begin position="30"/>
        <end position="94"/>
    </location>
</feature>
<evidence type="ECO:0000259" key="12">
    <source>
        <dbReference type="Pfam" id="PF01918"/>
    </source>
</evidence>
<evidence type="ECO:0000256" key="1">
    <source>
        <dbReference type="ARBA" id="ARBA00004240"/>
    </source>
</evidence>
<keyword evidence="3" id="KW-0813">Transport</keyword>
<dbReference type="Gene3D" id="1.20.940.10">
    <property type="entry name" value="Functional domain of the splicing factor Prp18"/>
    <property type="match status" value="1"/>
</dbReference>
<dbReference type="InterPro" id="IPR029058">
    <property type="entry name" value="AB_hydrolase_fold"/>
</dbReference>
<dbReference type="GO" id="GO:0015031">
    <property type="term" value="P:protein transport"/>
    <property type="evidence" value="ECO:0007669"/>
    <property type="project" value="UniProtKB-KW"/>
</dbReference>
<evidence type="ECO:0000256" key="3">
    <source>
        <dbReference type="ARBA" id="ARBA00022448"/>
    </source>
</evidence>
<keyword evidence="7" id="KW-0931">ER-Golgi transport</keyword>
<dbReference type="InterPro" id="IPR015943">
    <property type="entry name" value="WD40/YVTN_repeat-like_dom_sf"/>
</dbReference>
<dbReference type="InterPro" id="IPR001680">
    <property type="entry name" value="WD40_rpt"/>
</dbReference>
<dbReference type="GO" id="GO:0008236">
    <property type="term" value="F:serine-type peptidase activity"/>
    <property type="evidence" value="ECO:0007669"/>
    <property type="project" value="InterPro"/>
</dbReference>
<keyword evidence="4 9" id="KW-0853">WD repeat</keyword>
<dbReference type="SUPFAM" id="SSF69322">
    <property type="entry name" value="Tricorn protease domain 2"/>
    <property type="match status" value="1"/>
</dbReference>
<evidence type="ECO:0000256" key="7">
    <source>
        <dbReference type="ARBA" id="ARBA00022892"/>
    </source>
</evidence>
<evidence type="ECO:0000256" key="10">
    <source>
        <dbReference type="SAM" id="MobiDB-lite"/>
    </source>
</evidence>